<dbReference type="AlphaFoldDB" id="A0A2J6QV97"/>
<evidence type="ECO:0000313" key="2">
    <source>
        <dbReference type="Proteomes" id="UP000235786"/>
    </source>
</evidence>
<accession>A0A2J6QV97</accession>
<reference evidence="1 2" key="1">
    <citation type="submission" date="2016-04" db="EMBL/GenBank/DDBJ databases">
        <title>A degradative enzymes factory behind the ericoid mycorrhizal symbiosis.</title>
        <authorList>
            <consortium name="DOE Joint Genome Institute"/>
            <person name="Martino E."/>
            <person name="Morin E."/>
            <person name="Grelet G."/>
            <person name="Kuo A."/>
            <person name="Kohler A."/>
            <person name="Daghino S."/>
            <person name="Barry K."/>
            <person name="Choi C."/>
            <person name="Cichocki N."/>
            <person name="Clum A."/>
            <person name="Copeland A."/>
            <person name="Hainaut M."/>
            <person name="Haridas S."/>
            <person name="Labutti K."/>
            <person name="Lindquist E."/>
            <person name="Lipzen A."/>
            <person name="Khouja H.-R."/>
            <person name="Murat C."/>
            <person name="Ohm R."/>
            <person name="Olson A."/>
            <person name="Spatafora J."/>
            <person name="Veneault-Fourrey C."/>
            <person name="Henrissat B."/>
            <person name="Grigoriev I."/>
            <person name="Martin F."/>
            <person name="Perotto S."/>
        </authorList>
    </citation>
    <scope>NUCLEOTIDE SEQUENCE [LARGE SCALE GENOMIC DNA]</scope>
    <source>
        <strain evidence="1 2">F</strain>
    </source>
</reference>
<keyword evidence="2" id="KW-1185">Reference proteome</keyword>
<proteinExistence type="predicted"/>
<name>A0A2J6QV97_HYAVF</name>
<organism evidence="1 2">
    <name type="scientific">Hyaloscypha variabilis (strain UAMH 11265 / GT02V1 / F)</name>
    <name type="common">Meliniomyces variabilis</name>
    <dbReference type="NCBI Taxonomy" id="1149755"/>
    <lineage>
        <taxon>Eukaryota</taxon>
        <taxon>Fungi</taxon>
        <taxon>Dikarya</taxon>
        <taxon>Ascomycota</taxon>
        <taxon>Pezizomycotina</taxon>
        <taxon>Leotiomycetes</taxon>
        <taxon>Helotiales</taxon>
        <taxon>Hyaloscyphaceae</taxon>
        <taxon>Hyaloscypha</taxon>
        <taxon>Hyaloscypha variabilis</taxon>
    </lineage>
</organism>
<dbReference type="Proteomes" id="UP000235786">
    <property type="component" value="Unassembled WGS sequence"/>
</dbReference>
<gene>
    <name evidence="1" type="ORF">L207DRAFT_227925</name>
</gene>
<evidence type="ECO:0000313" key="1">
    <source>
        <dbReference type="EMBL" id="PMD30194.1"/>
    </source>
</evidence>
<dbReference type="EMBL" id="KZ613968">
    <property type="protein sequence ID" value="PMD30194.1"/>
    <property type="molecule type" value="Genomic_DNA"/>
</dbReference>
<sequence>MCLGRCNSFVTSCAEWTGRRWRIGAFSSLQRLQELQWLHGKAKGSTANVFKLRPFCRTQRSLPNPTNRTRRASARTLGRKPHELHYWVAAREDLVLLQRVCLAVIVLSQGRNCLEARINSFEESRGWLSAAKHLQPAACVSVSEGRICLRGLLNSVVPWNILLSPKVSGLRTQDM</sequence>
<protein>
    <submittedName>
        <fullName evidence="1">Uncharacterized protein</fullName>
    </submittedName>
</protein>